<dbReference type="Gene3D" id="1.10.940.10">
    <property type="entry name" value="NusB-like"/>
    <property type="match status" value="1"/>
</dbReference>
<dbReference type="FunFam" id="3.40.50.150:FF:000022">
    <property type="entry name" value="Ribosomal RNA small subunit methyltransferase B"/>
    <property type="match status" value="1"/>
</dbReference>
<dbReference type="InterPro" id="IPR054728">
    <property type="entry name" value="RsmB-like_ferredoxin"/>
</dbReference>
<dbReference type="InterPro" id="IPR049560">
    <property type="entry name" value="MeTrfase_RsmB-F_NOP2_cat"/>
</dbReference>
<dbReference type="InterPro" id="IPR001678">
    <property type="entry name" value="MeTrfase_RsmB-F_NOP2_dom"/>
</dbReference>
<dbReference type="NCBIfam" id="NF008149">
    <property type="entry name" value="PRK10901.1"/>
    <property type="match status" value="1"/>
</dbReference>
<evidence type="ECO:0000256" key="9">
    <source>
        <dbReference type="ARBA" id="ARBA00022884"/>
    </source>
</evidence>
<organism evidence="15 16">
    <name type="scientific">Francisella hispaniensis FSC454</name>
    <dbReference type="NCBI Taxonomy" id="1088883"/>
    <lineage>
        <taxon>Bacteria</taxon>
        <taxon>Pseudomonadati</taxon>
        <taxon>Pseudomonadota</taxon>
        <taxon>Gammaproteobacteria</taxon>
        <taxon>Thiotrichales</taxon>
        <taxon>Francisellaceae</taxon>
        <taxon>Francisella</taxon>
    </lineage>
</organism>
<dbReference type="GO" id="GO:0070475">
    <property type="term" value="P:rRNA base methylation"/>
    <property type="evidence" value="ECO:0007669"/>
    <property type="project" value="TreeGrafter"/>
</dbReference>
<feature type="binding site" evidence="13">
    <location>
        <position position="311"/>
    </location>
    <ligand>
        <name>S-adenosyl-L-methionine</name>
        <dbReference type="ChEBI" id="CHEBI:59789"/>
    </ligand>
</feature>
<dbReference type="InterPro" id="IPR035926">
    <property type="entry name" value="NusB-like_sf"/>
</dbReference>
<evidence type="ECO:0000256" key="13">
    <source>
        <dbReference type="PROSITE-ProRule" id="PRU01023"/>
    </source>
</evidence>
<accession>A0AAC9JA43</accession>
<evidence type="ECO:0000256" key="2">
    <source>
        <dbReference type="ARBA" id="ARBA00004496"/>
    </source>
</evidence>
<evidence type="ECO:0000256" key="3">
    <source>
        <dbReference type="ARBA" id="ARBA00012140"/>
    </source>
</evidence>
<dbReference type="PRINTS" id="PR02008">
    <property type="entry name" value="RCMTFAMILY"/>
</dbReference>
<dbReference type="GO" id="GO:0003723">
    <property type="term" value="F:RNA binding"/>
    <property type="evidence" value="ECO:0007669"/>
    <property type="project" value="UniProtKB-UniRule"/>
</dbReference>
<evidence type="ECO:0000313" key="16">
    <source>
        <dbReference type="Proteomes" id="UP000182459"/>
    </source>
</evidence>
<name>A0AAC9JA43_9GAMM</name>
<keyword evidence="6 13" id="KW-0489">Methyltransferase</keyword>
<comment type="subcellular location">
    <subcellularLocation>
        <location evidence="2">Cytoplasm</location>
    </subcellularLocation>
</comment>
<keyword evidence="9 13" id="KW-0694">RNA-binding</keyword>
<evidence type="ECO:0000256" key="6">
    <source>
        <dbReference type="ARBA" id="ARBA00022603"/>
    </source>
</evidence>
<evidence type="ECO:0000256" key="8">
    <source>
        <dbReference type="ARBA" id="ARBA00022691"/>
    </source>
</evidence>
<dbReference type="Proteomes" id="UP000182459">
    <property type="component" value="Chromosome"/>
</dbReference>
<dbReference type="NCBIfam" id="TIGR00563">
    <property type="entry name" value="rsmB"/>
    <property type="match status" value="1"/>
</dbReference>
<evidence type="ECO:0000256" key="11">
    <source>
        <dbReference type="ARBA" id="ARBA00031088"/>
    </source>
</evidence>
<evidence type="ECO:0000313" key="15">
    <source>
        <dbReference type="EMBL" id="APD50207.1"/>
    </source>
</evidence>
<comment type="caution">
    <text evidence="13">Lacks conserved residue(s) required for the propagation of feature annotation.</text>
</comment>
<feature type="binding site" evidence="13">
    <location>
        <position position="268"/>
    </location>
    <ligand>
        <name>S-adenosyl-L-methionine</name>
        <dbReference type="ChEBI" id="CHEBI:59789"/>
    </ligand>
</feature>
<evidence type="ECO:0000259" key="14">
    <source>
        <dbReference type="PROSITE" id="PS51686"/>
    </source>
</evidence>
<dbReference type="SUPFAM" id="SSF53335">
    <property type="entry name" value="S-adenosyl-L-methionine-dependent methyltransferases"/>
    <property type="match status" value="1"/>
</dbReference>
<dbReference type="Pfam" id="PF01189">
    <property type="entry name" value="Methyltr_RsmB-F"/>
    <property type="match status" value="1"/>
</dbReference>
<keyword evidence="5" id="KW-0698">rRNA processing</keyword>
<dbReference type="EC" id="2.1.1.176" evidence="3"/>
<comment type="catalytic activity">
    <reaction evidence="12">
        <text>cytidine(967) in 16S rRNA + S-adenosyl-L-methionine = 5-methylcytidine(967) in 16S rRNA + S-adenosyl-L-homocysteine + H(+)</text>
        <dbReference type="Rhea" id="RHEA:42748"/>
        <dbReference type="Rhea" id="RHEA-COMP:10219"/>
        <dbReference type="Rhea" id="RHEA-COMP:10220"/>
        <dbReference type="ChEBI" id="CHEBI:15378"/>
        <dbReference type="ChEBI" id="CHEBI:57856"/>
        <dbReference type="ChEBI" id="CHEBI:59789"/>
        <dbReference type="ChEBI" id="CHEBI:74483"/>
        <dbReference type="ChEBI" id="CHEBI:82748"/>
        <dbReference type="EC" id="2.1.1.176"/>
    </reaction>
</comment>
<dbReference type="PANTHER" id="PTHR22807">
    <property type="entry name" value="NOP2 YEAST -RELATED NOL1/NOP2/FMU SUN DOMAIN-CONTAINING"/>
    <property type="match status" value="1"/>
</dbReference>
<dbReference type="Pfam" id="PF01029">
    <property type="entry name" value="NusB"/>
    <property type="match status" value="1"/>
</dbReference>
<evidence type="ECO:0000256" key="10">
    <source>
        <dbReference type="ARBA" id="ARBA00030399"/>
    </source>
</evidence>
<proteinExistence type="inferred from homology"/>
<comment type="similarity">
    <text evidence="13">Belongs to the class I-like SAM-binding methyltransferase superfamily. RsmB/NOP family.</text>
</comment>
<keyword evidence="4" id="KW-0963">Cytoplasm</keyword>
<dbReference type="InterPro" id="IPR029063">
    <property type="entry name" value="SAM-dependent_MTases_sf"/>
</dbReference>
<dbReference type="InterPro" id="IPR006027">
    <property type="entry name" value="NusB_RsmB_TIM44"/>
</dbReference>
<feature type="binding site" evidence="13">
    <location>
        <begin position="245"/>
        <end position="251"/>
    </location>
    <ligand>
        <name>S-adenosyl-L-methionine</name>
        <dbReference type="ChEBI" id="CHEBI:59789"/>
    </ligand>
</feature>
<dbReference type="EMBL" id="CP018093">
    <property type="protein sequence ID" value="APD50207.1"/>
    <property type="molecule type" value="Genomic_DNA"/>
</dbReference>
<dbReference type="GO" id="GO:0009383">
    <property type="term" value="F:rRNA (cytosine-C5-)-methyltransferase activity"/>
    <property type="evidence" value="ECO:0007669"/>
    <property type="project" value="TreeGrafter"/>
</dbReference>
<keyword evidence="16" id="KW-1185">Reference proteome</keyword>
<dbReference type="PROSITE" id="PS51686">
    <property type="entry name" value="SAM_MT_RSMB_NOP"/>
    <property type="match status" value="1"/>
</dbReference>
<comment type="function">
    <text evidence="1">Specifically methylates the cytosine at position 967 (m5C967) of 16S rRNA.</text>
</comment>
<dbReference type="GO" id="GO:0005829">
    <property type="term" value="C:cytosol"/>
    <property type="evidence" value="ECO:0007669"/>
    <property type="project" value="TreeGrafter"/>
</dbReference>
<dbReference type="CDD" id="cd02440">
    <property type="entry name" value="AdoMet_MTases"/>
    <property type="match status" value="1"/>
</dbReference>
<dbReference type="Gene3D" id="3.40.50.150">
    <property type="entry name" value="Vaccinia Virus protein VP39"/>
    <property type="match status" value="1"/>
</dbReference>
<keyword evidence="8 13" id="KW-0949">S-adenosyl-L-methionine</keyword>
<feature type="domain" description="SAM-dependent MTase RsmB/NOP-type" evidence="14">
    <location>
        <begin position="157"/>
        <end position="423"/>
    </location>
</feature>
<dbReference type="InterPro" id="IPR004573">
    <property type="entry name" value="rRNA_ssu_MeTfrase_B"/>
</dbReference>
<dbReference type="GO" id="GO:0006355">
    <property type="term" value="P:regulation of DNA-templated transcription"/>
    <property type="evidence" value="ECO:0007669"/>
    <property type="project" value="InterPro"/>
</dbReference>
<dbReference type="KEGG" id="fhi:FSC454_03165"/>
<feature type="active site" description="Nucleophile" evidence="13">
    <location>
        <position position="365"/>
    </location>
</feature>
<evidence type="ECO:0000256" key="4">
    <source>
        <dbReference type="ARBA" id="ARBA00022490"/>
    </source>
</evidence>
<dbReference type="RefSeq" id="WP_066047518.1">
    <property type="nucleotide sequence ID" value="NZ_CP018093.1"/>
</dbReference>
<keyword evidence="7 13" id="KW-0808">Transferase</keyword>
<dbReference type="AlphaFoldDB" id="A0AAC9JA43"/>
<sequence length="426" mass="48880">MNTRAIAAKAILEILDNKYSLLTLEQKLLSHNLSEQDKSFVKLLCYEFFRHYYSLEKIASLYLKQKTKIKAKVLIMLGVLQIFEVKQPYYATINESVSACKDLKIIWAKKLVNGILREITRNINDITSIYKQNKAIDMPKWLSDTLIKQYPKEYLEIAQAINTKADMFIRLNQAKDTKKVLEYFDKNSIGYSFTNLKNCIKLDQAIDVKYNQLFQQGYFTIQDISAQYAGHIIKANNDDKILDACAAPGGKTSHILESAPQADITAIDIIDKRLELLRENLARLSKNNNVNIFKHDLTLPLSGKFNKIILDAPCSALGTIRRNPDIKVLRAPNDIQAIKSLQSKILANLWNNNLTDNGYLLYITCSILAEENQQQIKEFLAKNNNAEIIEIDILKKYKTSYGYQILLSQQDGDGFYYCLLKKNPYF</sequence>
<gene>
    <name evidence="15" type="ORF">FSC454_03165</name>
</gene>
<protein>
    <recommendedName>
        <fullName evidence="3">16S rRNA (cytosine(967)-C(5))-methyltransferase</fullName>
        <ecNumber evidence="3">2.1.1.176</ecNumber>
    </recommendedName>
    <alternativeName>
        <fullName evidence="10">16S rRNA m5C967 methyltransferase</fullName>
    </alternativeName>
    <alternativeName>
        <fullName evidence="11">rRNA (cytosine-C(5)-)-methyltransferase RsmB</fullName>
    </alternativeName>
</protein>
<evidence type="ECO:0000256" key="7">
    <source>
        <dbReference type="ARBA" id="ARBA00022679"/>
    </source>
</evidence>
<dbReference type="InterPro" id="IPR023267">
    <property type="entry name" value="RCMT"/>
</dbReference>
<evidence type="ECO:0000256" key="1">
    <source>
        <dbReference type="ARBA" id="ARBA00002724"/>
    </source>
</evidence>
<dbReference type="PANTHER" id="PTHR22807:SF61">
    <property type="entry name" value="NOL1_NOP2_SUN FAMILY PROTEIN _ ANTITERMINATION NUSB DOMAIN-CONTAINING PROTEIN"/>
    <property type="match status" value="1"/>
</dbReference>
<dbReference type="SUPFAM" id="SSF48013">
    <property type="entry name" value="NusB-like"/>
    <property type="match status" value="1"/>
</dbReference>
<evidence type="ECO:0000256" key="5">
    <source>
        <dbReference type="ARBA" id="ARBA00022552"/>
    </source>
</evidence>
<evidence type="ECO:0000256" key="12">
    <source>
        <dbReference type="ARBA" id="ARBA00047283"/>
    </source>
</evidence>
<dbReference type="Pfam" id="PF22458">
    <property type="entry name" value="RsmF-B_ferredox"/>
    <property type="match status" value="1"/>
</dbReference>
<reference evidence="15 16" key="1">
    <citation type="submission" date="2016-11" db="EMBL/GenBank/DDBJ databases">
        <authorList>
            <person name="Hagglund E."/>
            <person name="Bystrom M."/>
            <person name="Naslund J."/>
            <person name="Stenberg P."/>
            <person name="Sjodin A."/>
        </authorList>
    </citation>
    <scope>NUCLEOTIDE SEQUENCE [LARGE SCALE GENOMIC DNA]</scope>
    <source>
        <strain evidence="15 16">CCUG 58020</strain>
    </source>
</reference>